<keyword evidence="4" id="KW-1185">Reference proteome</keyword>
<dbReference type="InParanoid" id="M0DCU9"/>
<dbReference type="PIRSF" id="PIRSF006241">
    <property type="entry name" value="HyI"/>
    <property type="match status" value="1"/>
</dbReference>
<dbReference type="PANTHER" id="PTHR43489:SF3">
    <property type="entry name" value="XYLOSE ISOMERASE DOMAIN PROTEIN TIM BARREL"/>
    <property type="match status" value="1"/>
</dbReference>
<dbReference type="SUPFAM" id="SSF51658">
    <property type="entry name" value="Xylose isomerase-like"/>
    <property type="match status" value="1"/>
</dbReference>
<dbReference type="InterPro" id="IPR050417">
    <property type="entry name" value="Sugar_Epim/Isomerase"/>
</dbReference>
<protein>
    <submittedName>
        <fullName evidence="3">Hydroxypyruvate isomerase</fullName>
    </submittedName>
</protein>
<keyword evidence="3" id="KW-0670">Pyruvate</keyword>
<sequence length="263" mass="28446">MFGIHVTKWAVFPDDDPTAFPARVASAGADSIGFLHWRETDADALAAACNEQDVKWVSTAAGEAAGNTGHEGPAMTDPDCHNAAIDTIIETCECVGEYVDNVVVTVGPDQQCVDEAIQQRAIVDVLRTAAPAAAAADVTLVVEPLNVRVDHPGYFLTTTDRGIEIVDAVDHEHVQLLYDVYHQQITEGDILARIREYHDRIGMYHVAGVPGRSELGPDELDWTTIFRTITEIGYEGTVGLEYVPQGDPDETVADAVAIHDRVA</sequence>
<organism evidence="3 4">
    <name type="scientific">Halogeometricum pallidum JCM 14848</name>
    <dbReference type="NCBI Taxonomy" id="1227487"/>
    <lineage>
        <taxon>Archaea</taxon>
        <taxon>Methanobacteriati</taxon>
        <taxon>Methanobacteriota</taxon>
        <taxon>Stenosarchaea group</taxon>
        <taxon>Halobacteria</taxon>
        <taxon>Halobacteriales</taxon>
        <taxon>Haloferacaceae</taxon>
        <taxon>Halogeometricum</taxon>
    </lineage>
</organism>
<name>M0DCU9_HALPD</name>
<dbReference type="InterPro" id="IPR013022">
    <property type="entry name" value="Xyl_isomerase-like_TIM-brl"/>
</dbReference>
<dbReference type="Proteomes" id="UP000011513">
    <property type="component" value="Unassembled WGS sequence"/>
</dbReference>
<dbReference type="Gene3D" id="3.20.20.150">
    <property type="entry name" value="Divalent-metal-dependent TIM barrel enzymes"/>
    <property type="match status" value="1"/>
</dbReference>
<dbReference type="PANTHER" id="PTHR43489">
    <property type="entry name" value="ISOMERASE"/>
    <property type="match status" value="1"/>
</dbReference>
<reference evidence="3 4" key="1">
    <citation type="journal article" date="2014" name="PLoS Genet.">
        <title>Phylogenetically driven sequencing of extremely halophilic archaea reveals strategies for static and dynamic osmo-response.</title>
        <authorList>
            <person name="Becker E.A."/>
            <person name="Seitzer P.M."/>
            <person name="Tritt A."/>
            <person name="Larsen D."/>
            <person name="Krusor M."/>
            <person name="Yao A.I."/>
            <person name="Wu D."/>
            <person name="Madern D."/>
            <person name="Eisen J.A."/>
            <person name="Darling A.E."/>
            <person name="Facciotti M.T."/>
        </authorList>
    </citation>
    <scope>NUCLEOTIDE SEQUENCE [LARGE SCALE GENOMIC DNA]</scope>
    <source>
        <strain evidence="3 4">JCM 14848</strain>
    </source>
</reference>
<dbReference type="eggNOG" id="arCOG01900">
    <property type="taxonomic scope" value="Archaea"/>
</dbReference>
<keyword evidence="1 3" id="KW-0413">Isomerase</keyword>
<dbReference type="Pfam" id="PF01261">
    <property type="entry name" value="AP_endonuc_2"/>
    <property type="match status" value="1"/>
</dbReference>
<evidence type="ECO:0000313" key="3">
    <source>
        <dbReference type="EMBL" id="ELZ32633.1"/>
    </source>
</evidence>
<gene>
    <name evidence="3" type="ORF">C474_07442</name>
</gene>
<feature type="domain" description="Xylose isomerase-like TIM barrel" evidence="2">
    <location>
        <begin position="22"/>
        <end position="255"/>
    </location>
</feature>
<evidence type="ECO:0000256" key="1">
    <source>
        <dbReference type="ARBA" id="ARBA00023235"/>
    </source>
</evidence>
<evidence type="ECO:0000259" key="2">
    <source>
        <dbReference type="Pfam" id="PF01261"/>
    </source>
</evidence>
<accession>M0DCU9</accession>
<proteinExistence type="predicted"/>
<dbReference type="InterPro" id="IPR036237">
    <property type="entry name" value="Xyl_isomerase-like_sf"/>
</dbReference>
<dbReference type="AlphaFoldDB" id="M0DCU9"/>
<comment type="caution">
    <text evidence="3">The sequence shown here is derived from an EMBL/GenBank/DDBJ whole genome shotgun (WGS) entry which is preliminary data.</text>
</comment>
<dbReference type="RefSeq" id="WP_008385424.1">
    <property type="nucleotide sequence ID" value="NZ_AOIV01000011.1"/>
</dbReference>
<dbReference type="GO" id="GO:0016853">
    <property type="term" value="F:isomerase activity"/>
    <property type="evidence" value="ECO:0007669"/>
    <property type="project" value="UniProtKB-KW"/>
</dbReference>
<dbReference type="InterPro" id="IPR026040">
    <property type="entry name" value="HyI-like"/>
</dbReference>
<dbReference type="EMBL" id="AOIV01000011">
    <property type="protein sequence ID" value="ELZ32633.1"/>
    <property type="molecule type" value="Genomic_DNA"/>
</dbReference>
<evidence type="ECO:0000313" key="4">
    <source>
        <dbReference type="Proteomes" id="UP000011513"/>
    </source>
</evidence>
<dbReference type="OrthoDB" id="372143at2157"/>